<name>V5GA50_BYSSN</name>
<feature type="compositionally biased region" description="Basic and acidic residues" evidence="1">
    <location>
        <begin position="1"/>
        <end position="13"/>
    </location>
</feature>
<reference evidence="3" key="1">
    <citation type="journal article" date="2014" name="Genome Announc.">
        <title>Draft genome sequence of the formaldehyde-resistant fungus Byssochlamys spectabilis No. 5 (anamorph Paecilomyces variotii No. 5) (NBRC109023).</title>
        <authorList>
            <person name="Oka T."/>
            <person name="Ekino K."/>
            <person name="Fukuda K."/>
            <person name="Nomura Y."/>
        </authorList>
    </citation>
    <scope>NUCLEOTIDE SEQUENCE [LARGE SCALE GENOMIC DNA]</scope>
    <source>
        <strain evidence="3">No. 5 / NBRC 109023</strain>
    </source>
</reference>
<organism evidence="2 3">
    <name type="scientific">Byssochlamys spectabilis (strain No. 5 / NBRC 109023)</name>
    <name type="common">Paecilomyces variotii</name>
    <dbReference type="NCBI Taxonomy" id="1356009"/>
    <lineage>
        <taxon>Eukaryota</taxon>
        <taxon>Fungi</taxon>
        <taxon>Dikarya</taxon>
        <taxon>Ascomycota</taxon>
        <taxon>Pezizomycotina</taxon>
        <taxon>Eurotiomycetes</taxon>
        <taxon>Eurotiomycetidae</taxon>
        <taxon>Eurotiales</taxon>
        <taxon>Thermoascaceae</taxon>
        <taxon>Paecilomyces</taxon>
    </lineage>
</organism>
<dbReference type="HOGENOM" id="CLU_074168_0_0_1"/>
<dbReference type="eggNOG" id="ENOG502RACM">
    <property type="taxonomic scope" value="Eukaryota"/>
</dbReference>
<evidence type="ECO:0000313" key="2">
    <source>
        <dbReference type="EMBL" id="GAD98876.1"/>
    </source>
</evidence>
<dbReference type="AlphaFoldDB" id="V5GA50"/>
<sequence length="198" mass="23015">MPDKPRRILEKSKTVRRRYQRSNKRFQFTSSQIERIEREEEREQHAAKLREREKRLREKKKRKVEREAKAREERKRLGLPDPNTKLSSSQPLLVNFFGAKKPPQPVVEEQKSESESESESESDTGYSDSEESSLSFNGVFGQDATEETRAHGTTDVHAHQSNTEQDSDEYSELDVADFLEAESILMRNENTNKIVDAT</sequence>
<keyword evidence="3" id="KW-1185">Reference proteome</keyword>
<feature type="compositionally biased region" description="Basic and acidic residues" evidence="1">
    <location>
        <begin position="34"/>
        <end position="56"/>
    </location>
</feature>
<dbReference type="EMBL" id="BAUL01000266">
    <property type="protein sequence ID" value="GAD98876.1"/>
    <property type="molecule type" value="Genomic_DNA"/>
</dbReference>
<evidence type="ECO:0000256" key="1">
    <source>
        <dbReference type="SAM" id="MobiDB-lite"/>
    </source>
</evidence>
<dbReference type="Proteomes" id="UP000018001">
    <property type="component" value="Unassembled WGS sequence"/>
</dbReference>
<accession>V5GA50</accession>
<feature type="compositionally biased region" description="Basic and acidic residues" evidence="1">
    <location>
        <begin position="146"/>
        <end position="158"/>
    </location>
</feature>
<feature type="compositionally biased region" description="Basic and acidic residues" evidence="1">
    <location>
        <begin position="64"/>
        <end position="78"/>
    </location>
</feature>
<comment type="caution">
    <text evidence="2">The sequence shown here is derived from an EMBL/GenBank/DDBJ whole genome shotgun (WGS) entry which is preliminary data.</text>
</comment>
<dbReference type="InParanoid" id="V5GA50"/>
<dbReference type="OrthoDB" id="4227165at2759"/>
<feature type="region of interest" description="Disordered" evidence="1">
    <location>
        <begin position="1"/>
        <end position="173"/>
    </location>
</feature>
<gene>
    <name evidence="2" type="ORF">PVAR5_7578</name>
</gene>
<proteinExistence type="predicted"/>
<evidence type="ECO:0000313" key="3">
    <source>
        <dbReference type="Proteomes" id="UP000018001"/>
    </source>
</evidence>
<protein>
    <submittedName>
        <fullName evidence="2">Uncharacterized protein</fullName>
    </submittedName>
</protein>
<feature type="compositionally biased region" description="Basic residues" evidence="1">
    <location>
        <begin position="14"/>
        <end position="24"/>
    </location>
</feature>